<comment type="caution">
    <text evidence="1">The sequence shown here is derived from an EMBL/GenBank/DDBJ whole genome shotgun (WGS) entry which is preliminary data.</text>
</comment>
<dbReference type="AlphaFoldDB" id="X1RMT0"/>
<dbReference type="EMBL" id="BARW01004947">
    <property type="protein sequence ID" value="GAI68296.1"/>
    <property type="molecule type" value="Genomic_DNA"/>
</dbReference>
<feature type="non-terminal residue" evidence="1">
    <location>
        <position position="82"/>
    </location>
</feature>
<name>X1RMT0_9ZZZZ</name>
<organism evidence="1">
    <name type="scientific">marine sediment metagenome</name>
    <dbReference type="NCBI Taxonomy" id="412755"/>
    <lineage>
        <taxon>unclassified sequences</taxon>
        <taxon>metagenomes</taxon>
        <taxon>ecological metagenomes</taxon>
    </lineage>
</organism>
<protein>
    <submittedName>
        <fullName evidence="1">Uncharacterized protein</fullName>
    </submittedName>
</protein>
<reference evidence="1" key="1">
    <citation type="journal article" date="2014" name="Front. Microbiol.">
        <title>High frequency of phylogenetically diverse reductive dehalogenase-homologous genes in deep subseafloor sedimentary metagenomes.</title>
        <authorList>
            <person name="Kawai M."/>
            <person name="Futagami T."/>
            <person name="Toyoda A."/>
            <person name="Takaki Y."/>
            <person name="Nishi S."/>
            <person name="Hori S."/>
            <person name="Arai W."/>
            <person name="Tsubouchi T."/>
            <person name="Morono Y."/>
            <person name="Uchiyama I."/>
            <person name="Ito T."/>
            <person name="Fujiyama A."/>
            <person name="Inagaki F."/>
            <person name="Takami H."/>
        </authorList>
    </citation>
    <scope>NUCLEOTIDE SEQUENCE</scope>
    <source>
        <strain evidence="1">Expedition CK06-06</strain>
    </source>
</reference>
<proteinExistence type="predicted"/>
<gene>
    <name evidence="1" type="ORF">S12H4_11157</name>
</gene>
<evidence type="ECO:0000313" key="1">
    <source>
        <dbReference type="EMBL" id="GAI68296.1"/>
    </source>
</evidence>
<sequence length="82" mass="9114">MSLLAGLSERGRSVISALKAGVRAGFSKTAIISILEEHELTYRRTTMLSDIGVVQGAAEDWGRMRFVGREKTVSERLYQERA</sequence>
<accession>X1RMT0</accession>